<dbReference type="Pfam" id="PF06240">
    <property type="entry name" value="COXG"/>
    <property type="match status" value="1"/>
</dbReference>
<reference evidence="4" key="1">
    <citation type="journal article" date="2019" name="Int. J. Syst. Evol. Microbiol.">
        <title>The Global Catalogue of Microorganisms (GCM) 10K type strain sequencing project: providing services to taxonomists for standard genome sequencing and annotation.</title>
        <authorList>
            <consortium name="The Broad Institute Genomics Platform"/>
            <consortium name="The Broad Institute Genome Sequencing Center for Infectious Disease"/>
            <person name="Wu L."/>
            <person name="Ma J."/>
        </authorList>
    </citation>
    <scope>NUCLEOTIDE SEQUENCE [LARGE SCALE GENOMIC DNA]</scope>
    <source>
        <strain evidence="4">JCM 14046</strain>
    </source>
</reference>
<comment type="caution">
    <text evidence="3">The sequence shown here is derived from an EMBL/GenBank/DDBJ whole genome shotgun (WGS) entry which is preliminary data.</text>
</comment>
<dbReference type="InterPro" id="IPR010419">
    <property type="entry name" value="CO_DH_gsu"/>
</dbReference>
<organism evidence="3 4">
    <name type="scientific">Nocardioides lentus</name>
    <dbReference type="NCBI Taxonomy" id="338077"/>
    <lineage>
        <taxon>Bacteria</taxon>
        <taxon>Bacillati</taxon>
        <taxon>Actinomycetota</taxon>
        <taxon>Actinomycetes</taxon>
        <taxon>Propionibacteriales</taxon>
        <taxon>Nocardioidaceae</taxon>
        <taxon>Nocardioides</taxon>
    </lineage>
</organism>
<dbReference type="EMBL" id="BAAAMY010000005">
    <property type="protein sequence ID" value="GAA1919915.1"/>
    <property type="molecule type" value="Genomic_DNA"/>
</dbReference>
<evidence type="ECO:0000256" key="2">
    <source>
        <dbReference type="SAM" id="Phobius"/>
    </source>
</evidence>
<dbReference type="Proteomes" id="UP001501612">
    <property type="component" value="Unassembled WGS sequence"/>
</dbReference>
<accession>A0ABP5AQL7</accession>
<keyword evidence="2" id="KW-0812">Transmembrane</keyword>
<dbReference type="InterPro" id="IPR023393">
    <property type="entry name" value="START-like_dom_sf"/>
</dbReference>
<protein>
    <submittedName>
        <fullName evidence="3">SRPBCC family protein</fullName>
    </submittedName>
</protein>
<dbReference type="PANTHER" id="PTHR38588">
    <property type="entry name" value="BLL0334 PROTEIN"/>
    <property type="match status" value="1"/>
</dbReference>
<feature type="compositionally biased region" description="Low complexity" evidence="1">
    <location>
        <begin position="174"/>
        <end position="184"/>
    </location>
</feature>
<dbReference type="CDD" id="cd07823">
    <property type="entry name" value="SRPBCC_5"/>
    <property type="match status" value="1"/>
</dbReference>
<dbReference type="RefSeq" id="WP_344007063.1">
    <property type="nucleotide sequence ID" value="NZ_BAAAMY010000005.1"/>
</dbReference>
<evidence type="ECO:0000256" key="1">
    <source>
        <dbReference type="SAM" id="MobiDB-lite"/>
    </source>
</evidence>
<proteinExistence type="predicted"/>
<evidence type="ECO:0000313" key="4">
    <source>
        <dbReference type="Proteomes" id="UP001501612"/>
    </source>
</evidence>
<keyword evidence="4" id="KW-1185">Reference proteome</keyword>
<feature type="compositionally biased region" description="Gly residues" evidence="1">
    <location>
        <begin position="198"/>
        <end position="208"/>
    </location>
</feature>
<dbReference type="PANTHER" id="PTHR38588:SF1">
    <property type="entry name" value="BLL0334 PROTEIN"/>
    <property type="match status" value="1"/>
</dbReference>
<name>A0ABP5AQL7_9ACTN</name>
<dbReference type="SUPFAM" id="SSF55961">
    <property type="entry name" value="Bet v1-like"/>
    <property type="match status" value="1"/>
</dbReference>
<sequence length="254" mass="25686">MQLTHEFTVPAGIDETWRVLDDIESVGACFPGAAVTSVEGDTFNGTVKVKLGPIAMVYSGTGTFTEKDQAAHKMVIAAKGKDKRGNGTAGADVVATLRESGPDATVVNVVTDLQITGKPAQFGRGVMQDVSDKLLGKFVECLEGKFAAEPEAVTEVGADASGADASATSPAPQPVAAADARAGADTQERLAAAPGPSAGPGTGPGPAGGSHKAADDEALDLGATVLPVLLRSYGPQLAGGLGVLALILWIVRRR</sequence>
<keyword evidence="2" id="KW-1133">Transmembrane helix</keyword>
<keyword evidence="2" id="KW-0472">Membrane</keyword>
<feature type="transmembrane region" description="Helical" evidence="2">
    <location>
        <begin position="233"/>
        <end position="251"/>
    </location>
</feature>
<gene>
    <name evidence="3" type="ORF">GCM10009737_21810</name>
</gene>
<feature type="region of interest" description="Disordered" evidence="1">
    <location>
        <begin position="159"/>
        <end position="214"/>
    </location>
</feature>
<evidence type="ECO:0000313" key="3">
    <source>
        <dbReference type="EMBL" id="GAA1919915.1"/>
    </source>
</evidence>
<dbReference type="Gene3D" id="3.30.530.20">
    <property type="match status" value="1"/>
</dbReference>